<organism evidence="14 15">
    <name type="scientific">Streptomyces tateyamensis</name>
    <dbReference type="NCBI Taxonomy" id="565073"/>
    <lineage>
        <taxon>Bacteria</taxon>
        <taxon>Bacillati</taxon>
        <taxon>Actinomycetota</taxon>
        <taxon>Actinomycetes</taxon>
        <taxon>Kitasatosporales</taxon>
        <taxon>Streptomycetaceae</taxon>
        <taxon>Streptomyces</taxon>
    </lineage>
</organism>
<evidence type="ECO:0000256" key="1">
    <source>
        <dbReference type="ARBA" id="ARBA00004167"/>
    </source>
</evidence>
<evidence type="ECO:0000256" key="5">
    <source>
        <dbReference type="ARBA" id="ARBA00022989"/>
    </source>
</evidence>
<name>A0A2V4PA10_9ACTN</name>
<keyword evidence="5" id="KW-1133">Transmembrane helix</keyword>
<dbReference type="GO" id="GO:0006417">
    <property type="term" value="P:regulation of translation"/>
    <property type="evidence" value="ECO:0007669"/>
    <property type="project" value="TreeGrafter"/>
</dbReference>
<evidence type="ECO:0000256" key="9">
    <source>
        <dbReference type="ARBA" id="ARBA00029829"/>
    </source>
</evidence>
<evidence type="ECO:0000256" key="11">
    <source>
        <dbReference type="SAM" id="MobiDB-lite"/>
    </source>
</evidence>
<feature type="domain" description="Anti-sigma K factor RskA C-terminal" evidence="12">
    <location>
        <begin position="116"/>
        <end position="257"/>
    </location>
</feature>
<accession>A0A2V4PA10</accession>
<dbReference type="InterPro" id="IPR041916">
    <property type="entry name" value="Anti_sigma_zinc_sf"/>
</dbReference>
<evidence type="ECO:0000256" key="10">
    <source>
        <dbReference type="ARBA" id="ARBA00030803"/>
    </source>
</evidence>
<dbReference type="InterPro" id="IPR027383">
    <property type="entry name" value="Znf_put"/>
</dbReference>
<dbReference type="RefSeq" id="WP_110665657.1">
    <property type="nucleotide sequence ID" value="NZ_PYBW01000012.1"/>
</dbReference>
<evidence type="ECO:0000313" key="14">
    <source>
        <dbReference type="EMBL" id="PYC87649.1"/>
    </source>
</evidence>
<evidence type="ECO:0000256" key="3">
    <source>
        <dbReference type="ARBA" id="ARBA00022475"/>
    </source>
</evidence>
<dbReference type="AlphaFoldDB" id="A0A2V4PA10"/>
<keyword evidence="8" id="KW-0804">Transcription</keyword>
<keyword evidence="4" id="KW-0812">Transmembrane</keyword>
<evidence type="ECO:0000256" key="7">
    <source>
        <dbReference type="ARBA" id="ARBA00023136"/>
    </source>
</evidence>
<comment type="subcellular location">
    <subcellularLocation>
        <location evidence="2">Cell membrane</location>
    </subcellularLocation>
    <subcellularLocation>
        <location evidence="1">Membrane</location>
        <topology evidence="1">Single-pass membrane protein</topology>
    </subcellularLocation>
</comment>
<dbReference type="GO" id="GO:0005886">
    <property type="term" value="C:plasma membrane"/>
    <property type="evidence" value="ECO:0007669"/>
    <property type="project" value="UniProtKB-SubCell"/>
</dbReference>
<keyword evidence="15" id="KW-1185">Reference proteome</keyword>
<sequence>MTDTVDTAAATADLHLLTGAYATDALDEPERGRFERHLAGCESCAEEVAEFAETLSRLGAAEAVAVPPELKRRVLAELVTVRQLAPEAHEDADSPVPTDRVPRRRGRAARQWPKLALAACLALAAGLGGLAVQQHDQAQQARARAARLEAQQAGFSALLTAPDARTATGTVRGGAVGTVVWSSARGQAGFLASGLPALGADRTYQLWFNDAGTMRPAGLLPGSGGSLLLQGPLDGAVGVGMTVEPAGGSAHPTSAPIMLLAFA</sequence>
<evidence type="ECO:0000256" key="2">
    <source>
        <dbReference type="ARBA" id="ARBA00004236"/>
    </source>
</evidence>
<dbReference type="PANTHER" id="PTHR37461">
    <property type="entry name" value="ANTI-SIGMA-K FACTOR RSKA"/>
    <property type="match status" value="1"/>
</dbReference>
<feature type="domain" description="Putative zinc-finger" evidence="13">
    <location>
        <begin position="19"/>
        <end position="45"/>
    </location>
</feature>
<dbReference type="OrthoDB" id="153510at2"/>
<evidence type="ECO:0000256" key="4">
    <source>
        <dbReference type="ARBA" id="ARBA00022692"/>
    </source>
</evidence>
<dbReference type="EMBL" id="PYBW01000012">
    <property type="protein sequence ID" value="PYC87649.1"/>
    <property type="molecule type" value="Genomic_DNA"/>
</dbReference>
<dbReference type="Pfam" id="PF13490">
    <property type="entry name" value="zf-HC2"/>
    <property type="match status" value="1"/>
</dbReference>
<evidence type="ECO:0000256" key="6">
    <source>
        <dbReference type="ARBA" id="ARBA00023015"/>
    </source>
</evidence>
<keyword evidence="6" id="KW-0805">Transcription regulation</keyword>
<evidence type="ECO:0000259" key="13">
    <source>
        <dbReference type="Pfam" id="PF13490"/>
    </source>
</evidence>
<evidence type="ECO:0000256" key="8">
    <source>
        <dbReference type="ARBA" id="ARBA00023163"/>
    </source>
</evidence>
<keyword evidence="3" id="KW-1003">Cell membrane</keyword>
<dbReference type="InterPro" id="IPR051474">
    <property type="entry name" value="Anti-sigma-K/W_factor"/>
</dbReference>
<evidence type="ECO:0000313" key="15">
    <source>
        <dbReference type="Proteomes" id="UP000248039"/>
    </source>
</evidence>
<reference evidence="14 15" key="1">
    <citation type="submission" date="2018-03" db="EMBL/GenBank/DDBJ databases">
        <title>Bioinformatic expansion and discovery of thiopeptide antibiotics.</title>
        <authorList>
            <person name="Schwalen C.J."/>
            <person name="Hudson G.A."/>
            <person name="Mitchell D.A."/>
        </authorList>
    </citation>
    <scope>NUCLEOTIDE SEQUENCE [LARGE SCALE GENOMIC DNA]</scope>
    <source>
        <strain evidence="14 15">ATCC 21389</strain>
    </source>
</reference>
<dbReference type="PANTHER" id="PTHR37461:SF1">
    <property type="entry name" value="ANTI-SIGMA-K FACTOR RSKA"/>
    <property type="match status" value="1"/>
</dbReference>
<comment type="caution">
    <text evidence="14">The sequence shown here is derived from an EMBL/GenBank/DDBJ whole genome shotgun (WGS) entry which is preliminary data.</text>
</comment>
<gene>
    <name evidence="14" type="ORF">C7C46_03805</name>
</gene>
<dbReference type="Gene3D" id="1.10.10.1320">
    <property type="entry name" value="Anti-sigma factor, zinc-finger domain"/>
    <property type="match status" value="1"/>
</dbReference>
<dbReference type="Pfam" id="PF10099">
    <property type="entry name" value="RskA_C"/>
    <property type="match status" value="1"/>
</dbReference>
<protein>
    <recommendedName>
        <fullName evidence="10">Regulator of SigK</fullName>
    </recommendedName>
    <alternativeName>
        <fullName evidence="9">Sigma-K anti-sigma factor RskA</fullName>
    </alternativeName>
</protein>
<feature type="region of interest" description="Disordered" evidence="11">
    <location>
        <begin position="86"/>
        <end position="105"/>
    </location>
</feature>
<dbReference type="Proteomes" id="UP000248039">
    <property type="component" value="Unassembled WGS sequence"/>
</dbReference>
<dbReference type="InterPro" id="IPR018764">
    <property type="entry name" value="RskA_C"/>
</dbReference>
<proteinExistence type="predicted"/>
<dbReference type="GO" id="GO:0016989">
    <property type="term" value="F:sigma factor antagonist activity"/>
    <property type="evidence" value="ECO:0007669"/>
    <property type="project" value="TreeGrafter"/>
</dbReference>
<evidence type="ECO:0000259" key="12">
    <source>
        <dbReference type="Pfam" id="PF10099"/>
    </source>
</evidence>
<keyword evidence="7" id="KW-0472">Membrane</keyword>